<evidence type="ECO:0000313" key="1">
    <source>
        <dbReference type="EMBL" id="MBF9135263.1"/>
    </source>
</evidence>
<dbReference type="RefSeq" id="WP_196206720.1">
    <property type="nucleotide sequence ID" value="NZ_JADPUN010000422.1"/>
</dbReference>
<gene>
    <name evidence="1" type="ORF">I0C86_41165</name>
</gene>
<dbReference type="Proteomes" id="UP000638560">
    <property type="component" value="Unassembled WGS sequence"/>
</dbReference>
<name>A0ABS0HAP4_9ACTN</name>
<sequence length="75" mass="8196">MDNDGRLIVLGSGDEVYVFRADQRDTANQMSAVLDVARPAGDVDRYRVPEGDWVGVLAKLERAGATVIDCREGED</sequence>
<evidence type="ECO:0000313" key="2">
    <source>
        <dbReference type="Proteomes" id="UP000638560"/>
    </source>
</evidence>
<reference evidence="1 2" key="1">
    <citation type="submission" date="2020-11" db="EMBL/GenBank/DDBJ databases">
        <title>A novel isolate from a Black sea contaminated sediment with potential to produce alkanes: Plantactinospora alkalitolerans sp. nov.</title>
        <authorList>
            <person name="Carro L."/>
            <person name="Veyisoglu A."/>
            <person name="Guven K."/>
            <person name="Schumann P."/>
            <person name="Klenk H.-P."/>
            <person name="Sahin N."/>
        </authorList>
    </citation>
    <scope>NUCLEOTIDE SEQUENCE [LARGE SCALE GENOMIC DNA]</scope>
    <source>
        <strain evidence="1 2">S1510</strain>
    </source>
</reference>
<proteinExistence type="predicted"/>
<dbReference type="EMBL" id="JADPUN010000422">
    <property type="protein sequence ID" value="MBF9135263.1"/>
    <property type="molecule type" value="Genomic_DNA"/>
</dbReference>
<protein>
    <submittedName>
        <fullName evidence="1">Uncharacterized protein</fullName>
    </submittedName>
</protein>
<organism evidence="1 2">
    <name type="scientific">Plantactinospora alkalitolerans</name>
    <dbReference type="NCBI Taxonomy" id="2789879"/>
    <lineage>
        <taxon>Bacteria</taxon>
        <taxon>Bacillati</taxon>
        <taxon>Actinomycetota</taxon>
        <taxon>Actinomycetes</taxon>
        <taxon>Micromonosporales</taxon>
        <taxon>Micromonosporaceae</taxon>
        <taxon>Plantactinospora</taxon>
    </lineage>
</organism>
<comment type="caution">
    <text evidence="1">The sequence shown here is derived from an EMBL/GenBank/DDBJ whole genome shotgun (WGS) entry which is preliminary data.</text>
</comment>
<keyword evidence="2" id="KW-1185">Reference proteome</keyword>
<accession>A0ABS0HAP4</accession>